<sequence length="468" mass="52885">MENKGIRRTGGPHLVLVPCPLQGHMNPMLHLAKLLHSKGFTITIINTQISSHHHHHPNDLFFYESIDGGLPDASSIDGDVVPFLLELNLKCREPFRDCLARMMVRVDGSRDHVSCIIHDSAMYFSVSVADELEIPRIVLRTSSAATFYGFSLLFKRKGCLPIQEDQMEEALEEFPTLRVKDMPIFKTSYQEAKEEIFATTIHNSTMTASAIIWNSLTCLEQLMFKNIQENHLVPIFPIGPLHKHSKASLTTKPILTKEDHHPCIVWLDTQTPKSVIYVSLGSLVAISENEFIEMGWGLANSDQPILWVVRPGLVHGSNGSNLVDLFPKELNELMSKRACKFTDWAPQEQVLAHPSIGGFLTHNGWNSTIESICEGVPMICWPCFGDQRVNARFVSHFWRVGVQLEDKLEREDIESAIRRLMVDKEGKKIRGRAIQFKEKIGFSLRQGGSSCVFLDNLVDFIKTKSNPF</sequence>
<evidence type="ECO:0000313" key="3">
    <source>
        <dbReference type="EMBL" id="KAF5747935.1"/>
    </source>
</evidence>
<proteinExistence type="inferred from homology"/>
<dbReference type="OrthoDB" id="5835829at2759"/>
<dbReference type="FunFam" id="3.40.50.2000:FF:000120">
    <property type="entry name" value="UDP-glycosyltransferase 76C1"/>
    <property type="match status" value="1"/>
</dbReference>
<evidence type="ECO:0000256" key="2">
    <source>
        <dbReference type="ARBA" id="ARBA00022679"/>
    </source>
</evidence>
<dbReference type="PANTHER" id="PTHR11926:SF1374">
    <property type="entry name" value="UDP-GLYCOSYLTRANSFERASE 76F1-RELATED"/>
    <property type="match status" value="1"/>
</dbReference>
<dbReference type="InterPro" id="IPR002213">
    <property type="entry name" value="UDP_glucos_trans"/>
</dbReference>
<keyword evidence="2 3" id="KW-0808">Transferase</keyword>
<gene>
    <name evidence="3" type="ORF">HS088_TW05G00666</name>
</gene>
<dbReference type="EMBL" id="JAAARO010000005">
    <property type="protein sequence ID" value="KAF5747935.1"/>
    <property type="molecule type" value="Genomic_DNA"/>
</dbReference>
<evidence type="ECO:0000256" key="1">
    <source>
        <dbReference type="ARBA" id="ARBA00009995"/>
    </source>
</evidence>
<dbReference type="AlphaFoldDB" id="A0A7J7DNJ6"/>
<name>A0A7J7DNJ6_TRIWF</name>
<organism evidence="3 4">
    <name type="scientific">Tripterygium wilfordii</name>
    <name type="common">Thunder God vine</name>
    <dbReference type="NCBI Taxonomy" id="458696"/>
    <lineage>
        <taxon>Eukaryota</taxon>
        <taxon>Viridiplantae</taxon>
        <taxon>Streptophyta</taxon>
        <taxon>Embryophyta</taxon>
        <taxon>Tracheophyta</taxon>
        <taxon>Spermatophyta</taxon>
        <taxon>Magnoliopsida</taxon>
        <taxon>eudicotyledons</taxon>
        <taxon>Gunneridae</taxon>
        <taxon>Pentapetalae</taxon>
        <taxon>rosids</taxon>
        <taxon>fabids</taxon>
        <taxon>Celastrales</taxon>
        <taxon>Celastraceae</taxon>
        <taxon>Tripterygium</taxon>
    </lineage>
</organism>
<protein>
    <submittedName>
        <fullName evidence="3">UDP-glucose iridoid glucosyltransferase-like isoform X2</fullName>
    </submittedName>
</protein>
<dbReference type="SUPFAM" id="SSF53756">
    <property type="entry name" value="UDP-Glycosyltransferase/glycogen phosphorylase"/>
    <property type="match status" value="1"/>
</dbReference>
<comment type="caution">
    <text evidence="3">The sequence shown here is derived from an EMBL/GenBank/DDBJ whole genome shotgun (WGS) entry which is preliminary data.</text>
</comment>
<dbReference type="GO" id="GO:0080044">
    <property type="term" value="F:quercetin 7-O-glucosyltransferase activity"/>
    <property type="evidence" value="ECO:0007669"/>
    <property type="project" value="TreeGrafter"/>
</dbReference>
<evidence type="ECO:0000313" key="4">
    <source>
        <dbReference type="Proteomes" id="UP000593562"/>
    </source>
</evidence>
<dbReference type="InParanoid" id="A0A7J7DNJ6"/>
<dbReference type="Pfam" id="PF00201">
    <property type="entry name" value="UDPGT"/>
    <property type="match status" value="1"/>
</dbReference>
<keyword evidence="4" id="KW-1185">Reference proteome</keyword>
<dbReference type="CDD" id="cd03784">
    <property type="entry name" value="GT1_Gtf-like"/>
    <property type="match status" value="1"/>
</dbReference>
<reference evidence="3 4" key="1">
    <citation type="journal article" date="2020" name="Nat. Commun.">
        <title>Genome of Tripterygium wilfordii and identification of cytochrome P450 involved in triptolide biosynthesis.</title>
        <authorList>
            <person name="Tu L."/>
            <person name="Su P."/>
            <person name="Zhang Z."/>
            <person name="Gao L."/>
            <person name="Wang J."/>
            <person name="Hu T."/>
            <person name="Zhou J."/>
            <person name="Zhang Y."/>
            <person name="Zhao Y."/>
            <person name="Liu Y."/>
            <person name="Song Y."/>
            <person name="Tong Y."/>
            <person name="Lu Y."/>
            <person name="Yang J."/>
            <person name="Xu C."/>
            <person name="Jia M."/>
            <person name="Peters R.J."/>
            <person name="Huang L."/>
            <person name="Gao W."/>
        </authorList>
    </citation>
    <scope>NUCLEOTIDE SEQUENCE [LARGE SCALE GENOMIC DNA]</scope>
    <source>
        <strain evidence="4">cv. XIE 37</strain>
        <tissue evidence="3">Leaf</tissue>
    </source>
</reference>
<dbReference type="Proteomes" id="UP000593562">
    <property type="component" value="Unassembled WGS sequence"/>
</dbReference>
<comment type="similarity">
    <text evidence="1">Belongs to the UDP-glycosyltransferase family.</text>
</comment>
<dbReference type="Gene3D" id="3.40.50.2000">
    <property type="entry name" value="Glycogen Phosphorylase B"/>
    <property type="match status" value="2"/>
</dbReference>
<dbReference type="GO" id="GO:0080043">
    <property type="term" value="F:quercetin 3-O-glucosyltransferase activity"/>
    <property type="evidence" value="ECO:0007669"/>
    <property type="project" value="TreeGrafter"/>
</dbReference>
<dbReference type="FunFam" id="3.40.50.2000:FF:000040">
    <property type="entry name" value="UDP-glycosyltransferase 76C1"/>
    <property type="match status" value="1"/>
</dbReference>
<dbReference type="PANTHER" id="PTHR11926">
    <property type="entry name" value="GLUCOSYL/GLUCURONOSYL TRANSFERASES"/>
    <property type="match status" value="1"/>
</dbReference>
<accession>A0A7J7DNJ6</accession>